<proteinExistence type="predicted"/>
<dbReference type="InterPro" id="IPR013783">
    <property type="entry name" value="Ig-like_fold"/>
</dbReference>
<name>A0A2U1AXH5_9BACT</name>
<accession>A0A2U1AXH5</accession>
<dbReference type="Gene3D" id="2.60.40.10">
    <property type="entry name" value="Immunoglobulins"/>
    <property type="match status" value="1"/>
</dbReference>
<dbReference type="AlphaFoldDB" id="A0A2U1AXH5"/>
<evidence type="ECO:0000313" key="1">
    <source>
        <dbReference type="EMBL" id="PVY41108.1"/>
    </source>
</evidence>
<dbReference type="Proteomes" id="UP000245466">
    <property type="component" value="Unassembled WGS sequence"/>
</dbReference>
<keyword evidence="2" id="KW-1185">Reference proteome</keyword>
<dbReference type="EMBL" id="QEKI01000005">
    <property type="protein sequence ID" value="PVY41108.1"/>
    <property type="molecule type" value="Genomic_DNA"/>
</dbReference>
<dbReference type="OrthoDB" id="1490051at2"/>
<comment type="caution">
    <text evidence="1">The sequence shown here is derived from an EMBL/GenBank/DDBJ whole genome shotgun (WGS) entry which is preliminary data.</text>
</comment>
<gene>
    <name evidence="1" type="ORF">C8E01_10533</name>
</gene>
<sequence length="430" mass="47873">MKMNIAHAANLAVLGVLWIAVGSMMPARGQAIEMGRFVTTYAQDFNTLPSVSGDYQLGTNIFLPDGWAVYSSTASYAMLVNNGSSNTGALFSYGHNGSSERALGAITAAKSGEVTYNLLLQNTSGRTITELDIAYIAEQWRVGSANTDVQRLLFSYAIAEYPSYFNLTVSLNTLGWTTVPSMQFNSPALRNTGNIDGNAPVNRKEFTYTLPEVIPDGYYVMLRWYDPDELHQDHGLAIDDVKVTWNFEPDYIPLPVELTKFTARVVAKAVELNWTTASEQDSRHFEVERSADAKHFTTLGIVNSQGTTSLTTHYTFHDREPLLGTSYYRLKQVDEDLTYTYTNIIAVSNQQAKVATAYPTLAQQELKVELPLAHVTYDAAVYDKMGRIVLRQSLKGYTHSLNVSRLGHGNYTLVLSNEMGERQSLRFLKK</sequence>
<organism evidence="1 2">
    <name type="scientific">Pontibacter virosus</name>
    <dbReference type="NCBI Taxonomy" id="1765052"/>
    <lineage>
        <taxon>Bacteria</taxon>
        <taxon>Pseudomonadati</taxon>
        <taxon>Bacteroidota</taxon>
        <taxon>Cytophagia</taxon>
        <taxon>Cytophagales</taxon>
        <taxon>Hymenobacteraceae</taxon>
        <taxon>Pontibacter</taxon>
    </lineage>
</organism>
<protein>
    <submittedName>
        <fullName evidence="1">Uncharacterized protein</fullName>
    </submittedName>
</protein>
<reference evidence="1 2" key="1">
    <citation type="submission" date="2018-04" db="EMBL/GenBank/DDBJ databases">
        <title>Genomic Encyclopedia of Type Strains, Phase IV (KMG-IV): sequencing the most valuable type-strain genomes for metagenomic binning, comparative biology and taxonomic classification.</title>
        <authorList>
            <person name="Goeker M."/>
        </authorList>
    </citation>
    <scope>NUCLEOTIDE SEQUENCE [LARGE SCALE GENOMIC DNA]</scope>
    <source>
        <strain evidence="1 2">DSM 100231</strain>
    </source>
</reference>
<evidence type="ECO:0000313" key="2">
    <source>
        <dbReference type="Proteomes" id="UP000245466"/>
    </source>
</evidence>